<evidence type="ECO:0000313" key="2">
    <source>
        <dbReference type="EMBL" id="MDR6892541.1"/>
    </source>
</evidence>
<protein>
    <submittedName>
        <fullName evidence="2">Sn-glycerol 3-phosphate transport system substrate-binding protein</fullName>
    </submittedName>
</protein>
<evidence type="ECO:0000256" key="1">
    <source>
        <dbReference type="SAM" id="SignalP"/>
    </source>
</evidence>
<organism evidence="2 3">
    <name type="scientific">Falsarthrobacter nasiphocae</name>
    <dbReference type="NCBI Taxonomy" id="189863"/>
    <lineage>
        <taxon>Bacteria</taxon>
        <taxon>Bacillati</taxon>
        <taxon>Actinomycetota</taxon>
        <taxon>Actinomycetes</taxon>
        <taxon>Micrococcales</taxon>
        <taxon>Micrococcaceae</taxon>
        <taxon>Falsarthrobacter</taxon>
    </lineage>
</organism>
<dbReference type="PROSITE" id="PS51318">
    <property type="entry name" value="TAT"/>
    <property type="match status" value="1"/>
</dbReference>
<accession>A0AAE3YIA7</accession>
<reference evidence="2" key="1">
    <citation type="submission" date="2023-07" db="EMBL/GenBank/DDBJ databases">
        <title>Sequencing the genomes of 1000 actinobacteria strains.</title>
        <authorList>
            <person name="Klenk H.-P."/>
        </authorList>
    </citation>
    <scope>NUCLEOTIDE SEQUENCE</scope>
    <source>
        <strain evidence="2">DSM 13988</strain>
    </source>
</reference>
<dbReference type="PANTHER" id="PTHR43649">
    <property type="entry name" value="ARABINOSE-BINDING PROTEIN-RELATED"/>
    <property type="match status" value="1"/>
</dbReference>
<dbReference type="InterPro" id="IPR050490">
    <property type="entry name" value="Bact_solute-bd_prot1"/>
</dbReference>
<feature type="chain" id="PRO_5042202101" evidence="1">
    <location>
        <begin position="27"/>
        <end position="447"/>
    </location>
</feature>
<name>A0AAE3YIA7_9MICC</name>
<dbReference type="Gene3D" id="3.40.190.10">
    <property type="entry name" value="Periplasmic binding protein-like II"/>
    <property type="match status" value="1"/>
</dbReference>
<dbReference type="EMBL" id="JAVDUI010000001">
    <property type="protein sequence ID" value="MDR6892541.1"/>
    <property type="molecule type" value="Genomic_DNA"/>
</dbReference>
<dbReference type="CDD" id="cd14748">
    <property type="entry name" value="PBP2_UgpB"/>
    <property type="match status" value="1"/>
</dbReference>
<proteinExistence type="predicted"/>
<keyword evidence="1" id="KW-0732">Signal</keyword>
<gene>
    <name evidence="2" type="ORF">J2S35_001481</name>
</gene>
<dbReference type="PROSITE" id="PS51257">
    <property type="entry name" value="PROKAR_LIPOPROTEIN"/>
    <property type="match status" value="1"/>
</dbReference>
<dbReference type="Proteomes" id="UP001247307">
    <property type="component" value="Unassembled WGS sequence"/>
</dbReference>
<evidence type="ECO:0000313" key="3">
    <source>
        <dbReference type="Proteomes" id="UP001247307"/>
    </source>
</evidence>
<sequence>MKNVTRRTVLSLSAAGAAAAFLSACGGPSTSGGGSSAAPTAASLEGVKPASEIQFWSNHPGQSSEIEKSIIAAFEKANPGIKVKLITAGKNYEEVYQKFNTAYASGNAGDVVVASDATWFKYFLNKQIIPLDDLFASQKFDVEDFRTALLEDYNYKGKHYGVPYSRSTPVFYYNKDHFKAAGLPDRAPKTWQELAEWAPKLKAASTKAQQVFTVPDAESYNAWTLQNVIWGYGGGFSKDGDFALTKSPETKEAVSFLQKAIHGDKWAAIGSGEPADLFTSGATSTVVASTGSLKGILSAATFNVGVGFLPGGPKETDKIVPTGGAGVAINAKASPERQLAAAMFIKFLTNAENAAAFSKATGYLPTRTSADMKDAIQATPQLKIAIDQLEKTRPQDDARVFLPGGDLELAKALQGMLTADSDPQPNLDALSTKLEGIYNKELKPRLG</sequence>
<keyword evidence="3" id="KW-1185">Reference proteome</keyword>
<dbReference type="RefSeq" id="WP_309851732.1">
    <property type="nucleotide sequence ID" value="NZ_BAAAIU010000020.1"/>
</dbReference>
<dbReference type="AlphaFoldDB" id="A0AAE3YIA7"/>
<feature type="signal peptide" evidence="1">
    <location>
        <begin position="1"/>
        <end position="26"/>
    </location>
</feature>
<dbReference type="InterPro" id="IPR006311">
    <property type="entry name" value="TAT_signal"/>
</dbReference>
<comment type="caution">
    <text evidence="2">The sequence shown here is derived from an EMBL/GenBank/DDBJ whole genome shotgun (WGS) entry which is preliminary data.</text>
</comment>
<dbReference type="InterPro" id="IPR006059">
    <property type="entry name" value="SBP"/>
</dbReference>
<dbReference type="SUPFAM" id="SSF53850">
    <property type="entry name" value="Periplasmic binding protein-like II"/>
    <property type="match status" value="1"/>
</dbReference>
<dbReference type="Pfam" id="PF13416">
    <property type="entry name" value="SBP_bac_8"/>
    <property type="match status" value="1"/>
</dbReference>
<dbReference type="PANTHER" id="PTHR43649:SF30">
    <property type="entry name" value="ABC TRANSPORTER SUBSTRATE-BINDING PROTEIN"/>
    <property type="match status" value="1"/>
</dbReference>